<keyword evidence="2" id="KW-1185">Reference proteome</keyword>
<dbReference type="KEGG" id="glt:GlitD10_0796"/>
<dbReference type="AlphaFoldDB" id="A0A1J0AB06"/>
<name>A0A1J0AB06_9CYAN</name>
<sequence>MLAQLVRPLVRAQIQLLTQAQSAGGKLMVMVAQWLSYLGVQAQVTELSTTGTHIRVSLQVGRPELCTEEEWRSILQNLQTSQPQTPTATEITYPKMTPAQQNQVNRLLAHVIRVGNPQVTQEWETVQPQLYRLGLAEDMVLGIRAALKVPSDLEHLIDHLEPELSAFVLSKAIGLALLDQQITRDENDALKALYRVLEQKVT</sequence>
<protein>
    <submittedName>
        <fullName evidence="1">Uncharacterized protein</fullName>
    </submittedName>
</protein>
<evidence type="ECO:0000313" key="2">
    <source>
        <dbReference type="Proteomes" id="UP000180235"/>
    </source>
</evidence>
<dbReference type="RefSeq" id="WP_071453757.1">
    <property type="nucleotide sequence ID" value="NZ_CP017675.1"/>
</dbReference>
<dbReference type="OrthoDB" id="531086at2"/>
<dbReference type="Proteomes" id="UP000180235">
    <property type="component" value="Chromosome"/>
</dbReference>
<gene>
    <name evidence="1" type="ORF">GlitD10_0796</name>
</gene>
<reference evidence="1 2" key="1">
    <citation type="submission" date="2016-10" db="EMBL/GenBank/DDBJ databases">
        <title>Description of Gloeomargarita lithophora gen. nov., sp. nov., a thylakoid-bearing basal-branching cyanobacterium with intracellular carbonates, and proposal for Gloeomargaritales ord. nov.</title>
        <authorList>
            <person name="Moreira D."/>
            <person name="Tavera R."/>
            <person name="Benzerara K."/>
            <person name="Skouri-Panet F."/>
            <person name="Couradeau E."/>
            <person name="Gerard E."/>
            <person name="Loussert C."/>
            <person name="Novelo E."/>
            <person name="Zivanovic Y."/>
            <person name="Lopez-Garcia P."/>
        </authorList>
    </citation>
    <scope>NUCLEOTIDE SEQUENCE [LARGE SCALE GENOMIC DNA]</scope>
    <source>
        <strain evidence="1 2">D10</strain>
    </source>
</reference>
<evidence type="ECO:0000313" key="1">
    <source>
        <dbReference type="EMBL" id="APB33110.1"/>
    </source>
</evidence>
<dbReference type="SUPFAM" id="SSF158682">
    <property type="entry name" value="TerB-like"/>
    <property type="match status" value="1"/>
</dbReference>
<organism evidence="1 2">
    <name type="scientific">Gloeomargarita lithophora Alchichica-D10</name>
    <dbReference type="NCBI Taxonomy" id="1188229"/>
    <lineage>
        <taxon>Bacteria</taxon>
        <taxon>Bacillati</taxon>
        <taxon>Cyanobacteriota</taxon>
        <taxon>Cyanophyceae</taxon>
        <taxon>Gloeomargaritales</taxon>
        <taxon>Gloeomargaritaceae</taxon>
        <taxon>Gloeomargarita</taxon>
    </lineage>
</organism>
<dbReference type="EMBL" id="CP017675">
    <property type="protein sequence ID" value="APB33110.1"/>
    <property type="molecule type" value="Genomic_DNA"/>
</dbReference>
<proteinExistence type="predicted"/>
<accession>A0A1J0AB06</accession>
<dbReference type="InterPro" id="IPR029024">
    <property type="entry name" value="TerB-like"/>
</dbReference>
<dbReference type="STRING" id="1188229.GlitD10_0796"/>